<organism evidence="3 4">
    <name type="scientific">Ceraceosorus guamensis</name>
    <dbReference type="NCBI Taxonomy" id="1522189"/>
    <lineage>
        <taxon>Eukaryota</taxon>
        <taxon>Fungi</taxon>
        <taxon>Dikarya</taxon>
        <taxon>Basidiomycota</taxon>
        <taxon>Ustilaginomycotina</taxon>
        <taxon>Exobasidiomycetes</taxon>
        <taxon>Ceraceosorales</taxon>
        <taxon>Ceraceosoraceae</taxon>
        <taxon>Ceraceosorus</taxon>
    </lineage>
</organism>
<keyword evidence="2" id="KW-0472">Membrane</keyword>
<dbReference type="EMBL" id="KZ819506">
    <property type="protein sequence ID" value="PWN39002.1"/>
    <property type="molecule type" value="Genomic_DNA"/>
</dbReference>
<feature type="transmembrane region" description="Helical" evidence="2">
    <location>
        <begin position="231"/>
        <end position="259"/>
    </location>
</feature>
<evidence type="ECO:0000313" key="4">
    <source>
        <dbReference type="Proteomes" id="UP000245783"/>
    </source>
</evidence>
<dbReference type="Proteomes" id="UP000245783">
    <property type="component" value="Unassembled WGS sequence"/>
</dbReference>
<name>A0A316VN53_9BASI</name>
<keyword evidence="4" id="KW-1185">Reference proteome</keyword>
<dbReference type="GeneID" id="37038428"/>
<proteinExistence type="predicted"/>
<keyword evidence="2" id="KW-0812">Transmembrane</keyword>
<evidence type="ECO:0000313" key="3">
    <source>
        <dbReference type="EMBL" id="PWN39002.1"/>
    </source>
</evidence>
<feature type="transmembrane region" description="Helical" evidence="2">
    <location>
        <begin position="271"/>
        <end position="289"/>
    </location>
</feature>
<accession>A0A316VN53</accession>
<reference evidence="3 4" key="1">
    <citation type="journal article" date="2018" name="Mol. Biol. Evol.">
        <title>Broad Genomic Sampling Reveals a Smut Pathogenic Ancestry of the Fungal Clade Ustilaginomycotina.</title>
        <authorList>
            <person name="Kijpornyongpan T."/>
            <person name="Mondo S.J."/>
            <person name="Barry K."/>
            <person name="Sandor L."/>
            <person name="Lee J."/>
            <person name="Lipzen A."/>
            <person name="Pangilinan J."/>
            <person name="LaButti K."/>
            <person name="Hainaut M."/>
            <person name="Henrissat B."/>
            <person name="Grigoriev I.V."/>
            <person name="Spatafora J.W."/>
            <person name="Aime M.C."/>
        </authorList>
    </citation>
    <scope>NUCLEOTIDE SEQUENCE [LARGE SCALE GENOMIC DNA]</scope>
    <source>
        <strain evidence="3 4">MCA 4658</strain>
    </source>
</reference>
<feature type="region of interest" description="Disordered" evidence="1">
    <location>
        <begin position="1"/>
        <end position="24"/>
    </location>
</feature>
<dbReference type="RefSeq" id="XP_025366162.1">
    <property type="nucleotide sequence ID" value="XM_025516558.1"/>
</dbReference>
<keyword evidence="2" id="KW-1133">Transmembrane helix</keyword>
<evidence type="ECO:0000256" key="2">
    <source>
        <dbReference type="SAM" id="Phobius"/>
    </source>
</evidence>
<gene>
    <name evidence="3" type="ORF">IE81DRAFT_350556</name>
</gene>
<sequence length="408" mass="45838">MDSSAGTGTPRAPEPAVLNATGMRRYGHYGQESNLTRRRDPAPVATPAVTEVDDDPRINQVRLHAESNVRQRRIPAPFTAPVAGIDIDPREEQVRERMRRQWSDILRGTRWRQMREEALRVCLPACITRSVSQEVQLSVEVYIRGPDFEKTSWALFHQFVNPLLFPDLTRHFRNLDTYGQVIEGRSFVGRRYAEHLPPDGDPKAEAFLLRTCQAYVLALLGSSNFAGQAALFYKLGLACTQTIVIAFVLITYILANFFYSGRHIFSVTQSICATTFVAWFLFYQCWVPLPSDDVWDNAADLRSQIILALLENEDQFEQDQSLRPTRLAFDELVPVPDTLDDTRAFHPRKAWMHMLVCLGAGIADALRRLPSNGLISFTNAIGVNVQPVIAPTLSEPQGAVVSEAAVPE</sequence>
<dbReference type="InParanoid" id="A0A316VN53"/>
<protein>
    <submittedName>
        <fullName evidence="3">Uncharacterized protein</fullName>
    </submittedName>
</protein>
<dbReference type="AlphaFoldDB" id="A0A316VN53"/>
<evidence type="ECO:0000256" key="1">
    <source>
        <dbReference type="SAM" id="MobiDB-lite"/>
    </source>
</evidence>
<dbReference type="OrthoDB" id="10544892at2759"/>